<dbReference type="AlphaFoldDB" id="A0A6D2K3Z2"/>
<gene>
    <name evidence="2" type="ORF">MERR_LOCUS34637</name>
</gene>
<sequence>MEIACALPSHLFPTKGVGCRSTNFSDFSLLPQSLSRTGRYHKERREVTAAPKKRKHSGEENPPEKKQKKTTEASKPKPKIDESRNQGFRDLIAKAREKVEEKRQIDHRNTEIARQRLASRLALNQVVATVAFDDHLKYHTELQELGCDFIRDRVSCLNMFSLLSRSDYSVLEKK</sequence>
<feature type="region of interest" description="Disordered" evidence="1">
    <location>
        <begin position="36"/>
        <end position="87"/>
    </location>
</feature>
<protein>
    <submittedName>
        <fullName evidence="2">Uncharacterized protein</fullName>
    </submittedName>
</protein>
<reference evidence="2" key="1">
    <citation type="submission" date="2020-01" db="EMBL/GenBank/DDBJ databases">
        <authorList>
            <person name="Mishra B."/>
        </authorList>
    </citation>
    <scope>NUCLEOTIDE SEQUENCE [LARGE SCALE GENOMIC DNA]</scope>
</reference>
<dbReference type="OrthoDB" id="1073339at2759"/>
<organism evidence="2 3">
    <name type="scientific">Microthlaspi erraticum</name>
    <dbReference type="NCBI Taxonomy" id="1685480"/>
    <lineage>
        <taxon>Eukaryota</taxon>
        <taxon>Viridiplantae</taxon>
        <taxon>Streptophyta</taxon>
        <taxon>Embryophyta</taxon>
        <taxon>Tracheophyta</taxon>
        <taxon>Spermatophyta</taxon>
        <taxon>Magnoliopsida</taxon>
        <taxon>eudicotyledons</taxon>
        <taxon>Gunneridae</taxon>
        <taxon>Pentapetalae</taxon>
        <taxon>rosids</taxon>
        <taxon>malvids</taxon>
        <taxon>Brassicales</taxon>
        <taxon>Brassicaceae</taxon>
        <taxon>Coluteocarpeae</taxon>
        <taxon>Microthlaspi</taxon>
    </lineage>
</organism>
<accession>A0A6D2K3Z2</accession>
<feature type="compositionally biased region" description="Basic and acidic residues" evidence="1">
    <location>
        <begin position="57"/>
        <end position="84"/>
    </location>
</feature>
<dbReference type="EMBL" id="CACVBM020001373">
    <property type="protein sequence ID" value="CAA7047402.1"/>
    <property type="molecule type" value="Genomic_DNA"/>
</dbReference>
<dbReference type="Proteomes" id="UP000467841">
    <property type="component" value="Unassembled WGS sequence"/>
</dbReference>
<evidence type="ECO:0000313" key="3">
    <source>
        <dbReference type="Proteomes" id="UP000467841"/>
    </source>
</evidence>
<evidence type="ECO:0000313" key="2">
    <source>
        <dbReference type="EMBL" id="CAA7047402.1"/>
    </source>
</evidence>
<evidence type="ECO:0000256" key="1">
    <source>
        <dbReference type="SAM" id="MobiDB-lite"/>
    </source>
</evidence>
<name>A0A6D2K3Z2_9BRAS</name>
<comment type="caution">
    <text evidence="2">The sequence shown here is derived from an EMBL/GenBank/DDBJ whole genome shotgun (WGS) entry which is preliminary data.</text>
</comment>
<keyword evidence="3" id="KW-1185">Reference proteome</keyword>
<proteinExistence type="predicted"/>